<name>A0A3M2SJY9_9HYPO</name>
<reference evidence="3 4" key="1">
    <citation type="submission" date="2017-06" db="EMBL/GenBank/DDBJ databases">
        <title>Comparative genomic analysis of Ambrosia Fusariam Clade fungi.</title>
        <authorList>
            <person name="Stajich J.E."/>
            <person name="Carrillo J."/>
            <person name="Kijimoto T."/>
            <person name="Eskalen A."/>
            <person name="O'Donnell K."/>
            <person name="Kasson M."/>
        </authorList>
    </citation>
    <scope>NUCLEOTIDE SEQUENCE [LARGE SCALE GENOMIC DNA]</scope>
    <source>
        <strain evidence="3">UCR3666</strain>
    </source>
</reference>
<evidence type="ECO:0000313" key="3">
    <source>
        <dbReference type="EMBL" id="RMJ17595.1"/>
    </source>
</evidence>
<sequence length="330" mass="34892">MDNKLRLAFAAGTLQFWLAYALQHPTAICSTSLTYVQLQPVHILVEKPIQLSASITSNTTIAVDDTLTVTVTDAPLILITELTQYETITTILKSICDERGECWQDPDITNLGLSYSTINALVSSSKQEGFALDISTPITSEVKDGHVPQSSTEMANLVVSNNLAQITAILSPAVESGAVAEQHGQWQTSQEDLDAHSNTANDNNSATMVNVAGLGQATISIPTIPSSQDRTDASHSKGQASVTTSSPTDGHFDLRNTTAAVEGSSIYLNPGSSSNSSPTSASLFEESGLPSLSSTLSASTSPTAYPAVFIIPNLTGFNELISHTRYVARS</sequence>
<dbReference type="OrthoDB" id="4405280at2759"/>
<dbReference type="AlphaFoldDB" id="A0A3M2SJY9"/>
<comment type="caution">
    <text evidence="3">The sequence shown here is derived from an EMBL/GenBank/DDBJ whole genome shotgun (WGS) entry which is preliminary data.</text>
</comment>
<evidence type="ECO:0000313" key="4">
    <source>
        <dbReference type="Proteomes" id="UP000277212"/>
    </source>
</evidence>
<feature type="region of interest" description="Disordered" evidence="1">
    <location>
        <begin position="222"/>
        <end position="254"/>
    </location>
</feature>
<feature type="chain" id="PRO_5018213735" evidence="2">
    <location>
        <begin position="22"/>
        <end position="330"/>
    </location>
</feature>
<feature type="compositionally biased region" description="Polar residues" evidence="1">
    <location>
        <begin position="236"/>
        <end position="248"/>
    </location>
</feature>
<accession>A0A3M2SJY9</accession>
<protein>
    <submittedName>
        <fullName evidence="3">Uncharacterized protein</fullName>
    </submittedName>
</protein>
<gene>
    <name evidence="3" type="ORF">CDV36_002731</name>
</gene>
<feature type="signal peptide" evidence="2">
    <location>
        <begin position="1"/>
        <end position="21"/>
    </location>
</feature>
<keyword evidence="4" id="KW-1185">Reference proteome</keyword>
<feature type="region of interest" description="Disordered" evidence="1">
    <location>
        <begin position="180"/>
        <end position="205"/>
    </location>
</feature>
<dbReference type="EMBL" id="NKUJ01000030">
    <property type="protein sequence ID" value="RMJ17595.1"/>
    <property type="molecule type" value="Genomic_DNA"/>
</dbReference>
<evidence type="ECO:0000256" key="2">
    <source>
        <dbReference type="SAM" id="SignalP"/>
    </source>
</evidence>
<keyword evidence="2" id="KW-0732">Signal</keyword>
<feature type="compositionally biased region" description="Polar residues" evidence="1">
    <location>
        <begin position="184"/>
        <end position="205"/>
    </location>
</feature>
<evidence type="ECO:0000256" key="1">
    <source>
        <dbReference type="SAM" id="MobiDB-lite"/>
    </source>
</evidence>
<proteinExistence type="predicted"/>
<dbReference type="Proteomes" id="UP000277212">
    <property type="component" value="Unassembled WGS sequence"/>
</dbReference>
<organism evidence="3 4">
    <name type="scientific">Fusarium kuroshium</name>
    <dbReference type="NCBI Taxonomy" id="2010991"/>
    <lineage>
        <taxon>Eukaryota</taxon>
        <taxon>Fungi</taxon>
        <taxon>Dikarya</taxon>
        <taxon>Ascomycota</taxon>
        <taxon>Pezizomycotina</taxon>
        <taxon>Sordariomycetes</taxon>
        <taxon>Hypocreomycetidae</taxon>
        <taxon>Hypocreales</taxon>
        <taxon>Nectriaceae</taxon>
        <taxon>Fusarium</taxon>
        <taxon>Fusarium solani species complex</taxon>
    </lineage>
</organism>